<comment type="caution">
    <text evidence="3">The sequence shown here is derived from an EMBL/GenBank/DDBJ whole genome shotgun (WGS) entry which is preliminary data.</text>
</comment>
<dbReference type="InterPro" id="IPR045361">
    <property type="entry name" value="CIS_tube_prot_N"/>
</dbReference>
<keyword evidence="4" id="KW-1185">Reference proteome</keyword>
<organism evidence="3 4">
    <name type="scientific">Shewanella surugensis</name>
    <dbReference type="NCBI Taxonomy" id="212020"/>
    <lineage>
        <taxon>Bacteria</taxon>
        <taxon>Pseudomonadati</taxon>
        <taxon>Pseudomonadota</taxon>
        <taxon>Gammaproteobacteria</taxon>
        <taxon>Alteromonadales</taxon>
        <taxon>Shewanellaceae</taxon>
        <taxon>Shewanella</taxon>
    </lineage>
</organism>
<dbReference type="Proteomes" id="UP001203423">
    <property type="component" value="Unassembled WGS sequence"/>
</dbReference>
<evidence type="ECO:0000256" key="1">
    <source>
        <dbReference type="SAM" id="Coils"/>
    </source>
</evidence>
<evidence type="ECO:0000313" key="3">
    <source>
        <dbReference type="EMBL" id="MCL1123202.1"/>
    </source>
</evidence>
<dbReference type="EMBL" id="JAKIKS010000003">
    <property type="protein sequence ID" value="MCL1123202.1"/>
    <property type="molecule type" value="Genomic_DNA"/>
</dbReference>
<protein>
    <recommendedName>
        <fullName evidence="2">Contractile injection system tube protein N-terminal domain-containing protein</fullName>
    </recommendedName>
</protein>
<dbReference type="RefSeq" id="WP_248938490.1">
    <property type="nucleotide sequence ID" value="NZ_JAKIKS010000003.1"/>
</dbReference>
<accession>A0ABT0L686</accession>
<evidence type="ECO:0000259" key="2">
    <source>
        <dbReference type="Pfam" id="PF19266"/>
    </source>
</evidence>
<feature type="coiled-coil region" evidence="1">
    <location>
        <begin position="239"/>
        <end position="266"/>
    </location>
</feature>
<evidence type="ECO:0000313" key="4">
    <source>
        <dbReference type="Proteomes" id="UP001203423"/>
    </source>
</evidence>
<dbReference type="Pfam" id="PF19266">
    <property type="entry name" value="CIS_tube"/>
    <property type="match status" value="1"/>
</dbReference>
<proteinExistence type="predicted"/>
<keyword evidence="1" id="KW-0175">Coiled coil</keyword>
<name>A0ABT0L686_9GAMM</name>
<sequence>MSIFSDPTRAFVPVIKVTGYEDKGQTKKKSSVTLPYDKESLDVSFETCVVSEKSNKGEGDSYFSQSKPSSLKVTFVLDDTTFSNPLAYVMANNLIPFSVDKTINKLKELCHTVDNKLQHPPYVSIKSMGMPLMDSASGVFHGLLTEMKVKNELVDSLGNRVKAKVVCTFKHSGLLTEGNDSGGVGTQMLAAVDGLSLVAMAMANFGTIASVATLAAVNGLNSLRKVDAGDIVEVPGKLAEAAEKVKAQGEELIDKAEDIAKEEKDKALDVLEAGYQKSKEAAVGVINNG</sequence>
<reference evidence="3 4" key="1">
    <citation type="submission" date="2022-01" db="EMBL/GenBank/DDBJ databases">
        <title>Whole genome-based taxonomy of the Shewanellaceae.</title>
        <authorList>
            <person name="Martin-Rodriguez A.J."/>
        </authorList>
    </citation>
    <scope>NUCLEOTIDE SEQUENCE [LARGE SCALE GENOMIC DNA]</scope>
    <source>
        <strain evidence="3 4">DSM 17177</strain>
    </source>
</reference>
<gene>
    <name evidence="3" type="ORF">L2764_01570</name>
</gene>
<feature type="domain" description="Contractile injection system tube protein N-terminal" evidence="2">
    <location>
        <begin position="15"/>
        <end position="172"/>
    </location>
</feature>